<keyword evidence="3" id="KW-1185">Reference proteome</keyword>
<evidence type="ECO:0000313" key="2">
    <source>
        <dbReference type="EMBL" id="TEB24905.1"/>
    </source>
</evidence>
<sequence length="152" mass="17251">MKPKQAGLPRAAGRGHFPSNERPSFFFSRPARGVDPAASFCPGSRYCCFGRSCSFRMVAHTVHTYVPSVRRIDDPPCNRTNEEVECAREVEPSRTDPCSTQPVDYVLPPTTLSFETREFLVLCRRRNKGMHICTVNTCVSCEVWYVRRTSRA</sequence>
<name>A0A4Y7SSS1_COPMI</name>
<reference evidence="2 3" key="1">
    <citation type="journal article" date="2019" name="Nat. Ecol. Evol.">
        <title>Megaphylogeny resolves global patterns of mushroom evolution.</title>
        <authorList>
            <person name="Varga T."/>
            <person name="Krizsan K."/>
            <person name="Foldi C."/>
            <person name="Dima B."/>
            <person name="Sanchez-Garcia M."/>
            <person name="Sanchez-Ramirez S."/>
            <person name="Szollosi G.J."/>
            <person name="Szarkandi J.G."/>
            <person name="Papp V."/>
            <person name="Albert L."/>
            <person name="Andreopoulos W."/>
            <person name="Angelini C."/>
            <person name="Antonin V."/>
            <person name="Barry K.W."/>
            <person name="Bougher N.L."/>
            <person name="Buchanan P."/>
            <person name="Buyck B."/>
            <person name="Bense V."/>
            <person name="Catcheside P."/>
            <person name="Chovatia M."/>
            <person name="Cooper J."/>
            <person name="Damon W."/>
            <person name="Desjardin D."/>
            <person name="Finy P."/>
            <person name="Geml J."/>
            <person name="Haridas S."/>
            <person name="Hughes K."/>
            <person name="Justo A."/>
            <person name="Karasinski D."/>
            <person name="Kautmanova I."/>
            <person name="Kiss B."/>
            <person name="Kocsube S."/>
            <person name="Kotiranta H."/>
            <person name="LaButti K.M."/>
            <person name="Lechner B.E."/>
            <person name="Liimatainen K."/>
            <person name="Lipzen A."/>
            <person name="Lukacs Z."/>
            <person name="Mihaltcheva S."/>
            <person name="Morgado L.N."/>
            <person name="Niskanen T."/>
            <person name="Noordeloos M.E."/>
            <person name="Ohm R.A."/>
            <person name="Ortiz-Santana B."/>
            <person name="Ovrebo C."/>
            <person name="Racz N."/>
            <person name="Riley R."/>
            <person name="Savchenko A."/>
            <person name="Shiryaev A."/>
            <person name="Soop K."/>
            <person name="Spirin V."/>
            <person name="Szebenyi C."/>
            <person name="Tomsovsky M."/>
            <person name="Tulloss R.E."/>
            <person name="Uehling J."/>
            <person name="Grigoriev I.V."/>
            <person name="Vagvolgyi C."/>
            <person name="Papp T."/>
            <person name="Martin F.M."/>
            <person name="Miettinen O."/>
            <person name="Hibbett D.S."/>
            <person name="Nagy L.G."/>
        </authorList>
    </citation>
    <scope>NUCLEOTIDE SEQUENCE [LARGE SCALE GENOMIC DNA]</scope>
    <source>
        <strain evidence="2 3">FP101781</strain>
    </source>
</reference>
<organism evidence="2 3">
    <name type="scientific">Coprinellus micaceus</name>
    <name type="common">Glistening ink-cap mushroom</name>
    <name type="synonym">Coprinus micaceus</name>
    <dbReference type="NCBI Taxonomy" id="71717"/>
    <lineage>
        <taxon>Eukaryota</taxon>
        <taxon>Fungi</taxon>
        <taxon>Dikarya</taxon>
        <taxon>Basidiomycota</taxon>
        <taxon>Agaricomycotina</taxon>
        <taxon>Agaricomycetes</taxon>
        <taxon>Agaricomycetidae</taxon>
        <taxon>Agaricales</taxon>
        <taxon>Agaricineae</taxon>
        <taxon>Psathyrellaceae</taxon>
        <taxon>Coprinellus</taxon>
    </lineage>
</organism>
<evidence type="ECO:0000256" key="1">
    <source>
        <dbReference type="SAM" id="MobiDB-lite"/>
    </source>
</evidence>
<dbReference type="EMBL" id="QPFP01000062">
    <property type="protein sequence ID" value="TEB24905.1"/>
    <property type="molecule type" value="Genomic_DNA"/>
</dbReference>
<proteinExistence type="predicted"/>
<accession>A0A4Y7SSS1</accession>
<feature type="region of interest" description="Disordered" evidence="1">
    <location>
        <begin position="1"/>
        <end position="21"/>
    </location>
</feature>
<gene>
    <name evidence="2" type="ORF">FA13DRAFT_1281222</name>
</gene>
<comment type="caution">
    <text evidence="2">The sequence shown here is derived from an EMBL/GenBank/DDBJ whole genome shotgun (WGS) entry which is preliminary data.</text>
</comment>
<dbReference type="AlphaFoldDB" id="A0A4Y7SSS1"/>
<evidence type="ECO:0000313" key="3">
    <source>
        <dbReference type="Proteomes" id="UP000298030"/>
    </source>
</evidence>
<protein>
    <submittedName>
        <fullName evidence="2">Uncharacterized protein</fullName>
    </submittedName>
</protein>
<dbReference type="Proteomes" id="UP000298030">
    <property type="component" value="Unassembled WGS sequence"/>
</dbReference>